<feature type="compositionally biased region" description="Polar residues" evidence="7">
    <location>
        <begin position="373"/>
        <end position="389"/>
    </location>
</feature>
<dbReference type="InterPro" id="IPR003388">
    <property type="entry name" value="Reticulon"/>
</dbReference>
<dbReference type="GO" id="GO:0014069">
    <property type="term" value="C:postsynaptic density"/>
    <property type="evidence" value="ECO:0007669"/>
    <property type="project" value="TreeGrafter"/>
</dbReference>
<dbReference type="GO" id="GO:0043005">
    <property type="term" value="C:neuron projection"/>
    <property type="evidence" value="ECO:0007669"/>
    <property type="project" value="TreeGrafter"/>
</dbReference>
<keyword evidence="4 6" id="KW-1133">Transmembrane helix</keyword>
<dbReference type="AlphaFoldDB" id="A0A671QCG6"/>
<feature type="transmembrane region" description="Helical" evidence="6">
    <location>
        <begin position="714"/>
        <end position="736"/>
    </location>
</feature>
<dbReference type="GO" id="GO:0030182">
    <property type="term" value="P:neuron differentiation"/>
    <property type="evidence" value="ECO:0007669"/>
    <property type="project" value="TreeGrafter"/>
</dbReference>
<protein>
    <recommendedName>
        <fullName evidence="6">Reticulon</fullName>
    </recommendedName>
</protein>
<feature type="domain" description="Reticulon" evidence="8">
    <location>
        <begin position="763"/>
        <end position="950"/>
    </location>
</feature>
<feature type="compositionally biased region" description="Low complexity" evidence="7">
    <location>
        <begin position="195"/>
        <end position="217"/>
    </location>
</feature>
<feature type="compositionally biased region" description="Low complexity" evidence="7">
    <location>
        <begin position="126"/>
        <end position="143"/>
    </location>
</feature>
<feature type="transmembrane region" description="Helical" evidence="6">
    <location>
        <begin position="892"/>
        <end position="913"/>
    </location>
</feature>
<feature type="region of interest" description="Disordered" evidence="7">
    <location>
        <begin position="321"/>
        <end position="440"/>
    </location>
</feature>
<accession>A0A671QCG6</accession>
<evidence type="ECO:0000313" key="9">
    <source>
        <dbReference type="Ensembl" id="ENSSANP00000069402.1"/>
    </source>
</evidence>
<feature type="transmembrane region" description="Helical" evidence="6">
    <location>
        <begin position="777"/>
        <end position="806"/>
    </location>
</feature>
<feature type="compositionally biased region" description="Polar residues" evidence="7">
    <location>
        <begin position="430"/>
        <end position="440"/>
    </location>
</feature>
<dbReference type="GO" id="GO:0005789">
    <property type="term" value="C:endoplasmic reticulum membrane"/>
    <property type="evidence" value="ECO:0007669"/>
    <property type="project" value="UniProtKB-SubCell"/>
</dbReference>
<feature type="region of interest" description="Disordered" evidence="7">
    <location>
        <begin position="518"/>
        <end position="614"/>
    </location>
</feature>
<dbReference type="Gene3D" id="1.20.5.2480">
    <property type="match status" value="1"/>
</dbReference>
<dbReference type="FunFam" id="1.20.5.2480:FF:000001">
    <property type="entry name" value="Reticulon"/>
    <property type="match status" value="1"/>
</dbReference>
<keyword evidence="10" id="KW-1185">Reference proteome</keyword>
<proteinExistence type="predicted"/>
<evidence type="ECO:0000256" key="4">
    <source>
        <dbReference type="ARBA" id="ARBA00022989"/>
    </source>
</evidence>
<dbReference type="Pfam" id="PF02453">
    <property type="entry name" value="Reticulon"/>
    <property type="match status" value="1"/>
</dbReference>
<dbReference type="Proteomes" id="UP000472260">
    <property type="component" value="Unassembled WGS sequence"/>
</dbReference>
<dbReference type="GO" id="GO:0007420">
    <property type="term" value="P:brain development"/>
    <property type="evidence" value="ECO:0007669"/>
    <property type="project" value="TreeGrafter"/>
</dbReference>
<evidence type="ECO:0000259" key="8">
    <source>
        <dbReference type="PROSITE" id="PS50845"/>
    </source>
</evidence>
<keyword evidence="5 6" id="KW-0472">Membrane</keyword>
<dbReference type="PANTHER" id="PTHR45799:SF6">
    <property type="entry name" value="RETICULON"/>
    <property type="match status" value="1"/>
</dbReference>
<name>A0A671QCG6_9TELE</name>
<dbReference type="InterPro" id="IPR046964">
    <property type="entry name" value="RTN1-4"/>
</dbReference>
<feature type="compositionally biased region" description="Polar residues" evidence="7">
    <location>
        <begin position="45"/>
        <end position="74"/>
    </location>
</feature>
<dbReference type="Ensembl" id="ENSSANT00000073787.1">
    <property type="protein sequence ID" value="ENSSANP00000069402.1"/>
    <property type="gene ID" value="ENSSANG00000034619.1"/>
</dbReference>
<dbReference type="PROSITE" id="PS50845">
    <property type="entry name" value="RETICULON"/>
    <property type="match status" value="1"/>
</dbReference>
<feature type="compositionally biased region" description="Low complexity" evidence="7">
    <location>
        <begin position="531"/>
        <end position="541"/>
    </location>
</feature>
<comment type="subcellular location">
    <subcellularLocation>
        <location evidence="1 6">Endoplasmic reticulum membrane</location>
        <topology evidence="1 6">Multi-pass membrane protein</topology>
    </subcellularLocation>
</comment>
<feature type="compositionally biased region" description="Acidic residues" evidence="7">
    <location>
        <begin position="559"/>
        <end position="574"/>
    </location>
</feature>
<dbReference type="GO" id="GO:0071787">
    <property type="term" value="P:endoplasmic reticulum tubular network formation"/>
    <property type="evidence" value="ECO:0007669"/>
    <property type="project" value="TreeGrafter"/>
</dbReference>
<evidence type="ECO:0000313" key="10">
    <source>
        <dbReference type="Proteomes" id="UP000472260"/>
    </source>
</evidence>
<evidence type="ECO:0000256" key="6">
    <source>
        <dbReference type="RuleBase" id="RU210713"/>
    </source>
</evidence>
<evidence type="ECO:0000256" key="2">
    <source>
        <dbReference type="ARBA" id="ARBA00022692"/>
    </source>
</evidence>
<sequence length="950" mass="103026">MEEADRVSSTAPDGAPRDIIMSEAAAVARKPADETLRSAEEHSPENTNLTNLTTAQITSAPQTTEVTSAPTEVNSTPQTTEETSTTTEVTSAPQMTEETSTPTEVTSAPQITEDTSTPQKTEVTSAPTEITSTAQTTEITSTPGVTEEAITPQRSEDASAPQISEESLTNVTQIAEISSTWQITEETSPPEPAEESCGPAASEEPPETAGAPSSSSEPEPELREESVTAAQEEAPRASRSEHREPSPSHEPEPSVAAAVAPALLQFPSDRFDSPPVASRASANLAMDPLGHKDSAAFDPDVLSQSNDDFMFEMKKSTFQAFPPVSESLEETTAARRSVEVSESPSPDLVQDAYDEGHVPSEELKPETDADASVSLSYVPSDLYSNINTASDDRPTSLPDILKSSPLNPDKLDSGSSEGSPDFSPVHRSVDNSPNSPFTANSPFGFDSKILLLKEMAEETEVRAMEMAKLETENNSEQSFTAFDLVKETEVPPKSDALLKDKEVISQTAVQTADRFECLGFPGGNTREPSDSESPSADSFSPVLDAVMQERRAIQGAMDTAEEASEQEVSFEEFEFVERSPQGAAEEFLEMQDSLAFSKPSEMPQDEDRSPKLEPQEVADHTPTIEDADKQSSYHLLTQASDKPSPARGKAVLESDFQEISPAPVIRPPADKPRAEEKEAEGSMCDPSAAAGGGQEEPCFTFSRALRLSGVGDSLLLFLLLLLLPPLSALVFLWALITCSLQSLWHSSMDETLERPAVHWTHKVLELLYWRDVRASGLVLGCSLFLLLSLLSCSIISVLSYSALALLSLTLSFRTYRGVLQAVQKSDEGHPFKRYLDQDVALSKDVVQRHSDVVLSQINGALKELRRLFLVEDLIDSLKFAVFLWVLTYVGAWFNGLTLLILGLIGAFSGPIVYETHQTQIDQFIFTLKSRVKDVKGQIQAKVPGAKKKSE</sequence>
<feature type="compositionally biased region" description="Basic and acidic residues" evidence="7">
    <location>
        <begin position="605"/>
        <end position="614"/>
    </location>
</feature>
<feature type="compositionally biased region" description="Basic and acidic residues" evidence="7">
    <location>
        <begin position="354"/>
        <end position="367"/>
    </location>
</feature>
<feature type="compositionally biased region" description="Polar residues" evidence="7">
    <location>
        <begin position="161"/>
        <end position="183"/>
    </location>
</feature>
<reference evidence="9" key="1">
    <citation type="submission" date="2025-08" db="UniProtKB">
        <authorList>
            <consortium name="Ensembl"/>
        </authorList>
    </citation>
    <scope>IDENTIFICATION</scope>
</reference>
<feature type="compositionally biased region" description="Polar residues" evidence="7">
    <location>
        <begin position="108"/>
        <end position="125"/>
    </location>
</feature>
<dbReference type="PANTHER" id="PTHR45799">
    <property type="entry name" value="RETICULON-LIKE PROTEIN"/>
    <property type="match status" value="1"/>
</dbReference>
<feature type="region of interest" description="Disordered" evidence="7">
    <location>
        <begin position="661"/>
        <end position="691"/>
    </location>
</feature>
<feature type="region of interest" description="Disordered" evidence="7">
    <location>
        <begin position="28"/>
        <end position="261"/>
    </location>
</feature>
<gene>
    <name evidence="9" type="primary">rtn4b</name>
</gene>
<evidence type="ECO:0000256" key="3">
    <source>
        <dbReference type="ARBA" id="ARBA00022824"/>
    </source>
</evidence>
<keyword evidence="2 6" id="KW-0812">Transmembrane</keyword>
<organism evidence="9 10">
    <name type="scientific">Sinocyclocheilus anshuiensis</name>
    <dbReference type="NCBI Taxonomy" id="1608454"/>
    <lineage>
        <taxon>Eukaryota</taxon>
        <taxon>Metazoa</taxon>
        <taxon>Chordata</taxon>
        <taxon>Craniata</taxon>
        <taxon>Vertebrata</taxon>
        <taxon>Euteleostomi</taxon>
        <taxon>Actinopterygii</taxon>
        <taxon>Neopterygii</taxon>
        <taxon>Teleostei</taxon>
        <taxon>Ostariophysi</taxon>
        <taxon>Cypriniformes</taxon>
        <taxon>Cyprinidae</taxon>
        <taxon>Cyprininae</taxon>
        <taxon>Sinocyclocheilus</taxon>
    </lineage>
</organism>
<reference evidence="9" key="2">
    <citation type="submission" date="2025-09" db="UniProtKB">
        <authorList>
            <consortium name="Ensembl"/>
        </authorList>
    </citation>
    <scope>IDENTIFICATION</scope>
</reference>
<evidence type="ECO:0000256" key="5">
    <source>
        <dbReference type="ARBA" id="ARBA00023136"/>
    </source>
</evidence>
<feature type="compositionally biased region" description="Basic and acidic residues" evidence="7">
    <location>
        <begin position="30"/>
        <end position="44"/>
    </location>
</feature>
<feature type="compositionally biased region" description="Basic and acidic residues" evidence="7">
    <location>
        <begin position="233"/>
        <end position="252"/>
    </location>
</feature>
<keyword evidence="3 6" id="KW-0256">Endoplasmic reticulum</keyword>
<evidence type="ECO:0000256" key="7">
    <source>
        <dbReference type="SAM" id="MobiDB-lite"/>
    </source>
</evidence>
<feature type="compositionally biased region" description="Basic and acidic residues" evidence="7">
    <location>
        <begin position="668"/>
        <end position="680"/>
    </location>
</feature>
<evidence type="ECO:0000256" key="1">
    <source>
        <dbReference type="ARBA" id="ARBA00004477"/>
    </source>
</evidence>
<feature type="compositionally biased region" description="Low complexity" evidence="7">
    <location>
        <begin position="75"/>
        <end position="107"/>
    </location>
</feature>